<evidence type="ECO:0000256" key="2">
    <source>
        <dbReference type="ARBA" id="ARBA00022840"/>
    </source>
</evidence>
<accession>A0A8M1KSD9</accession>
<dbReference type="FunFam" id="3.30.70.1230:FF:000017">
    <property type="entry name" value="Adenylate cyclase type 10"/>
    <property type="match status" value="1"/>
</dbReference>
<dbReference type="GO" id="GO:0005524">
    <property type="term" value="F:ATP binding"/>
    <property type="evidence" value="ECO:0007669"/>
    <property type="project" value="UniProtKB-KW"/>
</dbReference>
<dbReference type="PANTHER" id="PTHR16305:SF28">
    <property type="entry name" value="GUANYLATE CYCLASE DOMAIN-CONTAINING PROTEIN"/>
    <property type="match status" value="1"/>
</dbReference>
<keyword evidence="2" id="KW-0067">ATP-binding</keyword>
<evidence type="ECO:0000259" key="3">
    <source>
        <dbReference type="PROSITE" id="PS50125"/>
    </source>
</evidence>
<evidence type="ECO:0000313" key="5">
    <source>
        <dbReference type="RefSeq" id="XP_042564569.1"/>
    </source>
</evidence>
<organism evidence="4 5">
    <name type="scientific">Clupea harengus</name>
    <name type="common">Atlantic herring</name>
    <dbReference type="NCBI Taxonomy" id="7950"/>
    <lineage>
        <taxon>Eukaryota</taxon>
        <taxon>Metazoa</taxon>
        <taxon>Chordata</taxon>
        <taxon>Craniata</taxon>
        <taxon>Vertebrata</taxon>
        <taxon>Euteleostomi</taxon>
        <taxon>Actinopterygii</taxon>
        <taxon>Neopterygii</taxon>
        <taxon>Teleostei</taxon>
        <taxon>Clupei</taxon>
        <taxon>Clupeiformes</taxon>
        <taxon>Clupeoidei</taxon>
        <taxon>Clupeidae</taxon>
        <taxon>Clupea</taxon>
    </lineage>
</organism>
<sequence length="1704" mass="193160">MGKRKPVRKSLKKTKINSIAAHVPDLVVYSDFKKIPYVEHFNGVLLFADVSGFTALTERFSLSNKKGYGADELTRTLNSYIGDIVSYILAAGGDILNYAGDAILALWTVERSLLSEVISLVVKCSLNIQDNCGVRETVVGSVLRVKIGISAGKMSKVIMGNQDSQFFVVIGRAVDEVRLAEGLAVAGNIILSPNAWELCDRANIAFDPFEDKRAVKVRYIKREPHFSVEEYMESVGKNIEHDTTIKGCLRKASTLMPNEERERFLQKYIMKTVLQKIDADQPLEYLSEMRPATIVFVNLQFKGIEANLEQCLAIHVAANGISKQMVKHHGRINKVFMFDKGCTFLCLFGLPGDKREDESAHALQAAFGAHEFCQREIRSLRIISVGVTSGPVFCGVVGHALRHEYTVIGTKVNLAARLMMHYPGVVACDTETHNYSRLPSAYFTELPKKTMKGVKDPGPIYQFTARKVRITVGQSPMSVERDKESPLLGREKEMEVYSSAVSNFLEGRSSDTGTYSNVVIYGGSSGYGKSRLLAEVVYRASLRHFRVIPCELAETDTHQQRYTLQTLLALLLSVETCKNFAEREKAIRSRIPDPEMRENLCLLNEILLVKIPISNRVSLMDSETRDKETKDFIMQLFCHMAEVEPCIYVIDQAQFVDRSSWRFLKQLLDRAHVLLFLSVLPYTCQSERTPELLHLLKAPRTTFLKLPGLEPSVIAQLACQILCVIRIPTELELFLVERSHGVPYYCEELLKSLYLSDMIYISEVEEEEDSKDLDRLFPGPSVLVPTSSKPNSEEEIKKKSMGIDIPTQENTSVLKCRKITALDESSIARYKYVCVTSEGAKFHDIPIPLTLKGMALAHLDRLAPDEQMVVKCAAIIGHTFTTQMLTNILPELTEDHLCNMLVSLFKAGTFVCGSRQENMADLSLGTEKYGVLSCYCKKEDGDKREDKGEEDGGEDDEDVALASEGSVWHCEVMRFRTALVKETAYDLWLQEQRRDIHNKCAAYLLKRAHRCMHCSTKEFIYGHKAVVGRDIVEVHGVLHAQESCEKALFEYQDTPRRQGRRRGTIHEAVKPFLENEDLVDTLARLDAIIQNHQEGAKQSKKCRCAQMVEVVLSPMARHWIGVGDVAKALYYLLEISAATLYLSNNFKALAYLNEIQAILDNLKAGRPAFETAEKGKVKICKFEKACVCRLKGEVLFNTGQIKEAEVMFVKALKLLNRRLPMTRLTAAIKLVSERMKRLHLQPQELDIPEEKRLAYLHGQIYCLSYMWKINSIKRLPNIRRALLAITMEDNSAMLTSQQEKTVLSTIDMFQFSQISGQEGECSKYERKLFEQCAQLPDTSDSYILITHFTRNLCITRLCEGHLEEAIQYGFRTRKAIKGLNQVGVDLWLMAILNPPMLFTNRYSTFVQITLRLEHLSNTTGISTGRGWFYTSCLNCMLYAGFMVRRMDECVMFVQDAQSDPCLLADKGLMFTLYAALALWYVRLCDWLKARVYYSKANHLYRAAPSSLMALGGNIMFLEVSVMLFRKALLENNKHIQDIYAKTIKRFTEFKQHFSTNQIYQPRVLHLRAYLNQLARHQTKAQELLQKALLLCDAQANDLEKTCIQQSQAAWQTQDVDQQKQSIATWYIATVTMPLWDKDCPPETEELQEHRYVLTVPIPHVPSARASAVLLETDEEQEKDVKVTETLVKWANASETSTESEESSS</sequence>
<name>A0A8M1KSD9_CLUHA</name>
<protein>
    <submittedName>
        <fullName evidence="5">Adenylate cyclase type 10</fullName>
    </submittedName>
</protein>
<dbReference type="CDD" id="cd07302">
    <property type="entry name" value="CHD"/>
    <property type="match status" value="2"/>
</dbReference>
<dbReference type="InterPro" id="IPR001054">
    <property type="entry name" value="A/G_cyclase"/>
</dbReference>
<gene>
    <name evidence="5" type="primary">LOC105909680</name>
</gene>
<dbReference type="RefSeq" id="XP_042564569.1">
    <property type="nucleotide sequence ID" value="XM_042708635.1"/>
</dbReference>
<dbReference type="Pfam" id="PF00211">
    <property type="entry name" value="Guanylate_cyc"/>
    <property type="match status" value="2"/>
</dbReference>
<dbReference type="Pfam" id="PF13191">
    <property type="entry name" value="AAA_16"/>
    <property type="match status" value="1"/>
</dbReference>
<dbReference type="PROSITE" id="PS50125">
    <property type="entry name" value="GUANYLATE_CYCLASE_2"/>
    <property type="match status" value="2"/>
</dbReference>
<evidence type="ECO:0000313" key="4">
    <source>
        <dbReference type="Proteomes" id="UP000515152"/>
    </source>
</evidence>
<evidence type="ECO:0000256" key="1">
    <source>
        <dbReference type="ARBA" id="ARBA00022741"/>
    </source>
</evidence>
<dbReference type="GeneID" id="105909680"/>
<dbReference type="GO" id="GO:0009190">
    <property type="term" value="P:cyclic nucleotide biosynthetic process"/>
    <property type="evidence" value="ECO:0007669"/>
    <property type="project" value="InterPro"/>
</dbReference>
<reference evidence="5" key="1">
    <citation type="submission" date="2025-08" db="UniProtKB">
        <authorList>
            <consortium name="RefSeq"/>
        </authorList>
    </citation>
    <scope>IDENTIFICATION</scope>
</reference>
<dbReference type="InterPro" id="IPR041664">
    <property type="entry name" value="AAA_16"/>
</dbReference>
<dbReference type="GO" id="GO:0004016">
    <property type="term" value="F:adenylate cyclase activity"/>
    <property type="evidence" value="ECO:0007669"/>
    <property type="project" value="TreeGrafter"/>
</dbReference>
<dbReference type="GO" id="GO:0005737">
    <property type="term" value="C:cytoplasm"/>
    <property type="evidence" value="ECO:0007669"/>
    <property type="project" value="TreeGrafter"/>
</dbReference>
<feature type="domain" description="Guanylate cyclase" evidence="3">
    <location>
        <begin position="44"/>
        <end position="181"/>
    </location>
</feature>
<dbReference type="PANTHER" id="PTHR16305">
    <property type="entry name" value="TESTICULAR SOLUBLE ADENYLYL CYCLASE"/>
    <property type="match status" value="1"/>
</dbReference>
<feature type="domain" description="Guanylate cyclase" evidence="3">
    <location>
        <begin position="341"/>
        <end position="419"/>
    </location>
</feature>
<dbReference type="KEGG" id="char:105909680"/>
<keyword evidence="4" id="KW-1185">Reference proteome</keyword>
<dbReference type="OrthoDB" id="194468at2759"/>
<dbReference type="GO" id="GO:0035556">
    <property type="term" value="P:intracellular signal transduction"/>
    <property type="evidence" value="ECO:0007669"/>
    <property type="project" value="InterPro"/>
</dbReference>
<dbReference type="FunFam" id="3.30.70.1230:FF:000021">
    <property type="entry name" value="Adenylate cyclase type 10"/>
    <property type="match status" value="1"/>
</dbReference>
<dbReference type="Proteomes" id="UP000515152">
    <property type="component" value="Chromosome 9"/>
</dbReference>
<keyword evidence="1" id="KW-0547">Nucleotide-binding</keyword>
<proteinExistence type="predicted"/>